<dbReference type="AlphaFoldDB" id="A0AAE1YAG4"/>
<protein>
    <submittedName>
        <fullName evidence="2">Uncharacterized protein</fullName>
    </submittedName>
</protein>
<reference evidence="2" key="1">
    <citation type="submission" date="2020-06" db="EMBL/GenBank/DDBJ databases">
        <authorList>
            <person name="Li T."/>
            <person name="Hu X."/>
            <person name="Zhang T."/>
            <person name="Song X."/>
            <person name="Zhang H."/>
            <person name="Dai N."/>
            <person name="Sheng W."/>
            <person name="Hou X."/>
            <person name="Wei L."/>
        </authorList>
    </citation>
    <scope>NUCLEOTIDE SEQUENCE</scope>
    <source>
        <strain evidence="2">3651</strain>
        <tissue evidence="2">Leaf</tissue>
    </source>
</reference>
<dbReference type="Proteomes" id="UP001293254">
    <property type="component" value="Unassembled WGS sequence"/>
</dbReference>
<accession>A0AAE1YAG4</accession>
<dbReference type="EMBL" id="JACGWO010000005">
    <property type="protein sequence ID" value="KAK4426593.1"/>
    <property type="molecule type" value="Genomic_DNA"/>
</dbReference>
<name>A0AAE1YAG4_9LAMI</name>
<evidence type="ECO:0000313" key="2">
    <source>
        <dbReference type="EMBL" id="KAK4426593.1"/>
    </source>
</evidence>
<organism evidence="2 3">
    <name type="scientific">Sesamum alatum</name>
    <dbReference type="NCBI Taxonomy" id="300844"/>
    <lineage>
        <taxon>Eukaryota</taxon>
        <taxon>Viridiplantae</taxon>
        <taxon>Streptophyta</taxon>
        <taxon>Embryophyta</taxon>
        <taxon>Tracheophyta</taxon>
        <taxon>Spermatophyta</taxon>
        <taxon>Magnoliopsida</taxon>
        <taxon>eudicotyledons</taxon>
        <taxon>Gunneridae</taxon>
        <taxon>Pentapetalae</taxon>
        <taxon>asterids</taxon>
        <taxon>lamiids</taxon>
        <taxon>Lamiales</taxon>
        <taxon>Pedaliaceae</taxon>
        <taxon>Sesamum</taxon>
    </lineage>
</organism>
<keyword evidence="3" id="KW-1185">Reference proteome</keyword>
<proteinExistence type="predicted"/>
<comment type="caution">
    <text evidence="2">The sequence shown here is derived from an EMBL/GenBank/DDBJ whole genome shotgun (WGS) entry which is preliminary data.</text>
</comment>
<gene>
    <name evidence="2" type="ORF">Salat_1427900</name>
</gene>
<evidence type="ECO:0000256" key="1">
    <source>
        <dbReference type="SAM" id="MobiDB-lite"/>
    </source>
</evidence>
<reference evidence="2" key="2">
    <citation type="journal article" date="2024" name="Plant">
        <title>Genomic evolution and insights into agronomic trait innovations of Sesamum species.</title>
        <authorList>
            <person name="Miao H."/>
            <person name="Wang L."/>
            <person name="Qu L."/>
            <person name="Liu H."/>
            <person name="Sun Y."/>
            <person name="Le M."/>
            <person name="Wang Q."/>
            <person name="Wei S."/>
            <person name="Zheng Y."/>
            <person name="Lin W."/>
            <person name="Duan Y."/>
            <person name="Cao H."/>
            <person name="Xiong S."/>
            <person name="Wang X."/>
            <person name="Wei L."/>
            <person name="Li C."/>
            <person name="Ma Q."/>
            <person name="Ju M."/>
            <person name="Zhao R."/>
            <person name="Li G."/>
            <person name="Mu C."/>
            <person name="Tian Q."/>
            <person name="Mei H."/>
            <person name="Zhang T."/>
            <person name="Gao T."/>
            <person name="Zhang H."/>
        </authorList>
    </citation>
    <scope>NUCLEOTIDE SEQUENCE</scope>
    <source>
        <tissue evidence="2">Leaf</tissue>
    </source>
</reference>
<sequence length="113" mass="12876">MPHIHEVPLSQSSRADKVTWTAFTEQLKGKLNRLRRAWGLLNNLISGEGGDWMGLGAKTQYFDVPRSHIGNENYLDPSIQTDSRRSRDEYEDSTYSESVPLNEPLVPLNKMSE</sequence>
<evidence type="ECO:0000313" key="3">
    <source>
        <dbReference type="Proteomes" id="UP001293254"/>
    </source>
</evidence>
<feature type="region of interest" description="Disordered" evidence="1">
    <location>
        <begin position="68"/>
        <end position="113"/>
    </location>
</feature>